<organism evidence="6">
    <name type="scientific">Citrobacter koseri</name>
    <name type="common">Citrobacter diversus</name>
    <dbReference type="NCBI Taxonomy" id="545"/>
    <lineage>
        <taxon>Bacteria</taxon>
        <taxon>Pseudomonadati</taxon>
        <taxon>Pseudomonadota</taxon>
        <taxon>Gammaproteobacteria</taxon>
        <taxon>Enterobacterales</taxon>
        <taxon>Enterobacteriaceae</taxon>
        <taxon>Citrobacter</taxon>
    </lineage>
</organism>
<dbReference type="PATRIC" id="fig|545.12.peg.2747"/>
<evidence type="ECO:0000259" key="5">
    <source>
        <dbReference type="PROSITE" id="PS50943"/>
    </source>
</evidence>
<dbReference type="SUPFAM" id="SSF51215">
    <property type="entry name" value="Regulatory protein AraC"/>
    <property type="match status" value="1"/>
</dbReference>
<dbReference type="InterPro" id="IPR009057">
    <property type="entry name" value="Homeodomain-like_sf"/>
</dbReference>
<dbReference type="SUPFAM" id="SSF46689">
    <property type="entry name" value="Homeodomain-like"/>
    <property type="match status" value="2"/>
</dbReference>
<accession>A0A078LHI9</accession>
<dbReference type="EMBL" id="LK931336">
    <property type="protein sequence ID" value="CDZ84571.1"/>
    <property type="molecule type" value="Genomic_DNA"/>
</dbReference>
<name>A0A078LHI9_CITKO</name>
<keyword evidence="1" id="KW-0805">Transcription regulation</keyword>
<dbReference type="CDD" id="cd06124">
    <property type="entry name" value="cupin_NimR-like_N"/>
    <property type="match status" value="1"/>
</dbReference>
<dbReference type="Gene3D" id="1.10.10.60">
    <property type="entry name" value="Homeodomain-like"/>
    <property type="match status" value="1"/>
</dbReference>
<evidence type="ECO:0000256" key="3">
    <source>
        <dbReference type="ARBA" id="ARBA00023163"/>
    </source>
</evidence>
<dbReference type="GO" id="GO:0003700">
    <property type="term" value="F:DNA-binding transcription factor activity"/>
    <property type="evidence" value="ECO:0007669"/>
    <property type="project" value="InterPro"/>
</dbReference>
<dbReference type="PROSITE" id="PS01124">
    <property type="entry name" value="HTH_ARAC_FAMILY_2"/>
    <property type="match status" value="1"/>
</dbReference>
<dbReference type="Pfam" id="PF12833">
    <property type="entry name" value="HTH_18"/>
    <property type="match status" value="1"/>
</dbReference>
<evidence type="ECO:0000313" key="6">
    <source>
        <dbReference type="EMBL" id="CDZ84571.1"/>
    </source>
</evidence>
<dbReference type="PANTHER" id="PTHR11019">
    <property type="entry name" value="HTH-TYPE TRANSCRIPTIONAL REGULATOR NIMR"/>
    <property type="match status" value="1"/>
</dbReference>
<gene>
    <name evidence="6" type="primary">araC_1</name>
    <name evidence="6" type="ORF">BN1086_02726</name>
</gene>
<dbReference type="RefSeq" id="WP_115609576.1">
    <property type="nucleotide sequence ID" value="NZ_JADVIJ010000001.1"/>
</dbReference>
<feature type="domain" description="HTH cro/C1-type" evidence="5">
    <location>
        <begin position="160"/>
        <end position="204"/>
    </location>
</feature>
<dbReference type="InterPro" id="IPR001387">
    <property type="entry name" value="Cro/C1-type_HTH"/>
</dbReference>
<dbReference type="AlphaFoldDB" id="A0A078LHI9"/>
<proteinExistence type="predicted"/>
<dbReference type="GO" id="GO:0043565">
    <property type="term" value="F:sequence-specific DNA binding"/>
    <property type="evidence" value="ECO:0007669"/>
    <property type="project" value="InterPro"/>
</dbReference>
<evidence type="ECO:0000256" key="2">
    <source>
        <dbReference type="ARBA" id="ARBA00023125"/>
    </source>
</evidence>
<reference evidence="6" key="1">
    <citation type="submission" date="2014-06" db="EMBL/GenBank/DDBJ databases">
        <authorList>
            <person name="Urmite Genomes Urmite Genomes"/>
        </authorList>
    </citation>
    <scope>NUCLEOTIDE SEQUENCE</scope>
</reference>
<dbReference type="Gene3D" id="2.60.120.10">
    <property type="entry name" value="Jelly Rolls"/>
    <property type="match status" value="1"/>
</dbReference>
<evidence type="ECO:0000256" key="1">
    <source>
        <dbReference type="ARBA" id="ARBA00023015"/>
    </source>
</evidence>
<keyword evidence="3" id="KW-0804">Transcription</keyword>
<dbReference type="InterPro" id="IPR003313">
    <property type="entry name" value="AraC-bd"/>
</dbReference>
<dbReference type="Pfam" id="PF02311">
    <property type="entry name" value="AraC_binding"/>
    <property type="match status" value="1"/>
</dbReference>
<evidence type="ECO:0000259" key="4">
    <source>
        <dbReference type="PROSITE" id="PS01124"/>
    </source>
</evidence>
<dbReference type="PANTHER" id="PTHR11019:SF159">
    <property type="entry name" value="TRANSCRIPTIONAL REGULATOR-RELATED"/>
    <property type="match status" value="1"/>
</dbReference>
<dbReference type="InterPro" id="IPR014710">
    <property type="entry name" value="RmlC-like_jellyroll"/>
</dbReference>
<sequence>MMIESIQPLHHSSKHMTQWHHHPGGQLYWITRGMVMVETEQGQWALTPGSVGWIPPSLPHCAWMPVSAYGASLHFSAEYCGVFPSSPCVRAASPFLLLLLEKICGEGTIGESSERLAHLLQVMVDEIRYADALSSQLILPDDRRVRQIAQKILADRAYTLSQAELAKQAGLSVRTLSRLFIQQTGLTFGQWKQKAKVILSLEYLLRGEPVSLVAQLAGYENVSAFIAVFRRFMGMTPGQFYLRFGHGTNVV</sequence>
<feature type="domain" description="HTH araC/xylS-type" evidence="4">
    <location>
        <begin position="143"/>
        <end position="243"/>
    </location>
</feature>
<dbReference type="SMART" id="SM00342">
    <property type="entry name" value="HTH_ARAC"/>
    <property type="match status" value="1"/>
</dbReference>
<protein>
    <submittedName>
        <fullName evidence="6">Arabinose operon regulatory protein</fullName>
    </submittedName>
</protein>
<dbReference type="InterPro" id="IPR018060">
    <property type="entry name" value="HTH_AraC"/>
</dbReference>
<dbReference type="PROSITE" id="PS50943">
    <property type="entry name" value="HTH_CROC1"/>
    <property type="match status" value="1"/>
</dbReference>
<dbReference type="InterPro" id="IPR037923">
    <property type="entry name" value="HTH-like"/>
</dbReference>
<keyword evidence="2" id="KW-0238">DNA-binding</keyword>